<accession>A0A0L8I3E1</accession>
<dbReference type="AlphaFoldDB" id="A0A0L8I3E1"/>
<proteinExistence type="predicted"/>
<protein>
    <submittedName>
        <fullName evidence="1">Uncharacterized protein</fullName>
    </submittedName>
</protein>
<reference evidence="1" key="1">
    <citation type="submission" date="2015-07" db="EMBL/GenBank/DDBJ databases">
        <title>MeaNS - Measles Nucleotide Surveillance Program.</title>
        <authorList>
            <person name="Tran T."/>
            <person name="Druce J."/>
        </authorList>
    </citation>
    <scope>NUCLEOTIDE SEQUENCE</scope>
    <source>
        <strain evidence="1">UCB-OBI-ISO-001</strain>
        <tissue evidence="1">Gonad</tissue>
    </source>
</reference>
<name>A0A0L8I3E1_OCTBM</name>
<organism evidence="1">
    <name type="scientific">Octopus bimaculoides</name>
    <name type="common">California two-spotted octopus</name>
    <dbReference type="NCBI Taxonomy" id="37653"/>
    <lineage>
        <taxon>Eukaryota</taxon>
        <taxon>Metazoa</taxon>
        <taxon>Spiralia</taxon>
        <taxon>Lophotrochozoa</taxon>
        <taxon>Mollusca</taxon>
        <taxon>Cephalopoda</taxon>
        <taxon>Coleoidea</taxon>
        <taxon>Octopodiformes</taxon>
        <taxon>Octopoda</taxon>
        <taxon>Incirrata</taxon>
        <taxon>Octopodidae</taxon>
        <taxon>Octopus</taxon>
    </lineage>
</organism>
<dbReference type="EMBL" id="KQ416649">
    <property type="protein sequence ID" value="KOF96033.1"/>
    <property type="molecule type" value="Genomic_DNA"/>
</dbReference>
<sequence>MFKSDERRYDPMVVPYSVRSSFVIVILELPSLVNTNATELDIYTKINVYIYVPKHKVKYQITDFMKTLKN</sequence>
<gene>
    <name evidence="1" type="ORF">OCBIM_22036614mg</name>
</gene>
<evidence type="ECO:0000313" key="1">
    <source>
        <dbReference type="EMBL" id="KOF96033.1"/>
    </source>
</evidence>